<organism evidence="2 3">
    <name type="scientific">Sorangium cellulosum (strain So ce56)</name>
    <name type="common">Polyangium cellulosum (strain So ce56)</name>
    <dbReference type="NCBI Taxonomy" id="448385"/>
    <lineage>
        <taxon>Bacteria</taxon>
        <taxon>Pseudomonadati</taxon>
        <taxon>Myxococcota</taxon>
        <taxon>Polyangia</taxon>
        <taxon>Polyangiales</taxon>
        <taxon>Polyangiaceae</taxon>
        <taxon>Sorangium</taxon>
    </lineage>
</organism>
<dbReference type="KEGG" id="scl:sce1760"/>
<reference evidence="2 3" key="1">
    <citation type="journal article" date="2007" name="Nat. Biotechnol.">
        <title>Complete genome sequence of the myxobacterium Sorangium cellulosum.</title>
        <authorList>
            <person name="Schneiker S."/>
            <person name="Perlova O."/>
            <person name="Kaiser O."/>
            <person name="Gerth K."/>
            <person name="Alici A."/>
            <person name="Altmeyer M.O."/>
            <person name="Bartels D."/>
            <person name="Bekel T."/>
            <person name="Beyer S."/>
            <person name="Bode E."/>
            <person name="Bode H.B."/>
            <person name="Bolten C.J."/>
            <person name="Choudhuri J.V."/>
            <person name="Doss S."/>
            <person name="Elnakady Y.A."/>
            <person name="Frank B."/>
            <person name="Gaigalat L."/>
            <person name="Goesmann A."/>
            <person name="Groeger C."/>
            <person name="Gross F."/>
            <person name="Jelsbak L."/>
            <person name="Jelsbak L."/>
            <person name="Kalinowski J."/>
            <person name="Kegler C."/>
            <person name="Knauber T."/>
            <person name="Konietzny S."/>
            <person name="Kopp M."/>
            <person name="Krause L."/>
            <person name="Krug D."/>
            <person name="Linke B."/>
            <person name="Mahmud T."/>
            <person name="Martinez-Arias R."/>
            <person name="McHardy A.C."/>
            <person name="Merai M."/>
            <person name="Meyer F."/>
            <person name="Mormann S."/>
            <person name="Munoz-Dorado J."/>
            <person name="Perez J."/>
            <person name="Pradella S."/>
            <person name="Rachid S."/>
            <person name="Raddatz G."/>
            <person name="Rosenau F."/>
            <person name="Rueckert C."/>
            <person name="Sasse F."/>
            <person name="Scharfe M."/>
            <person name="Schuster S.C."/>
            <person name="Suen G."/>
            <person name="Treuner-Lange A."/>
            <person name="Velicer G.J."/>
            <person name="Vorholter F.-J."/>
            <person name="Weissman K.J."/>
            <person name="Welch R.D."/>
            <person name="Wenzel S.C."/>
            <person name="Whitworth D.E."/>
            <person name="Wilhelm S."/>
            <person name="Wittmann C."/>
            <person name="Bloecker H."/>
            <person name="Puehler A."/>
            <person name="Mueller R."/>
        </authorList>
    </citation>
    <scope>NUCLEOTIDE SEQUENCE [LARGE SCALE GENOMIC DNA]</scope>
    <source>
        <strain evidence="3">So ce56</strain>
    </source>
</reference>
<dbReference type="EMBL" id="AM746676">
    <property type="protein sequence ID" value="CAN91918.1"/>
    <property type="molecule type" value="Genomic_DNA"/>
</dbReference>
<evidence type="ECO:0000313" key="2">
    <source>
        <dbReference type="EMBL" id="CAN91918.1"/>
    </source>
</evidence>
<proteinExistence type="predicted"/>
<dbReference type="HOGENOM" id="CLU_764835_0_0_7"/>
<keyword evidence="3" id="KW-1185">Reference proteome</keyword>
<gene>
    <name evidence="2" type="ordered locus">sce1760</name>
</gene>
<evidence type="ECO:0000313" key="3">
    <source>
        <dbReference type="Proteomes" id="UP000002139"/>
    </source>
</evidence>
<dbReference type="STRING" id="448385.sce1760"/>
<sequence length="362" mass="38643">MDKKTPKFASPSRALPPGRPSAEATWELPRDRRAAVAYSSCMDLPDEPQIRWILRTTATLLQHGAEPVRGLVQPTAEFFPDAFDGSPRTVAALMLRVQEHAGLQDVPVELAVVTPEGQASTVSCSSGACGGMALDTKLERVAPRGEGGYRVALSAGELRNPTVLTTAFVRAVAYMFLSEAGAFDALAPSDREPAVDLAAVLLGFGVLATNGSYLYAKGCGGVQVHSATKMPVDELALALAVYCRLHDVPDRIAARHLDVTPRAHFDESAVWASSNAALVRMLRAAPDRIAADDYAIGESRSWLARALGLGRRRPARTAEDELRELERELAPAAGAAKPRSLDEGKAKKLAEIRALVDESLGS</sequence>
<feature type="region of interest" description="Disordered" evidence="1">
    <location>
        <begin position="1"/>
        <end position="24"/>
    </location>
</feature>
<evidence type="ECO:0000256" key="1">
    <source>
        <dbReference type="SAM" id="MobiDB-lite"/>
    </source>
</evidence>
<accession>A9FJ52</accession>
<name>A9FJ52_SORC5</name>
<dbReference type="BioCyc" id="SCEL448385:SCE_RS09055-MONOMER"/>
<dbReference type="AlphaFoldDB" id="A9FJ52"/>
<dbReference type="Proteomes" id="UP000002139">
    <property type="component" value="Chromosome"/>
</dbReference>
<protein>
    <submittedName>
        <fullName evidence="2">Uncharacterized protein</fullName>
    </submittedName>
</protein>